<keyword evidence="2" id="KW-1185">Reference proteome</keyword>
<organism evidence="1 2">
    <name type="scientific">Thiobacillus denitrificans</name>
    <dbReference type="NCBI Taxonomy" id="36861"/>
    <lineage>
        <taxon>Bacteria</taxon>
        <taxon>Pseudomonadati</taxon>
        <taxon>Pseudomonadota</taxon>
        <taxon>Betaproteobacteria</taxon>
        <taxon>Nitrosomonadales</taxon>
        <taxon>Thiobacillaceae</taxon>
        <taxon>Thiobacillus</taxon>
    </lineage>
</organism>
<dbReference type="EMBL" id="LDUG01000048">
    <property type="protein sequence ID" value="KVW93454.1"/>
    <property type="molecule type" value="Genomic_DNA"/>
</dbReference>
<evidence type="ECO:0008006" key="3">
    <source>
        <dbReference type="Google" id="ProtNLM"/>
    </source>
</evidence>
<gene>
    <name evidence="1" type="ORF">ABW22_15045</name>
</gene>
<dbReference type="Proteomes" id="UP000064243">
    <property type="component" value="Unassembled WGS sequence"/>
</dbReference>
<dbReference type="Pfam" id="PF04365">
    <property type="entry name" value="BrnT_toxin"/>
    <property type="match status" value="1"/>
</dbReference>
<protein>
    <recommendedName>
        <fullName evidence="3">BrnT family toxin</fullName>
    </recommendedName>
</protein>
<accession>A0A125BBU7</accession>
<dbReference type="OrthoDB" id="9798158at2"/>
<evidence type="ECO:0000313" key="1">
    <source>
        <dbReference type="EMBL" id="KVW93454.1"/>
    </source>
</evidence>
<evidence type="ECO:0000313" key="2">
    <source>
        <dbReference type="Proteomes" id="UP000064243"/>
    </source>
</evidence>
<comment type="caution">
    <text evidence="1">The sequence shown here is derived from an EMBL/GenBank/DDBJ whole genome shotgun (WGS) entry which is preliminary data.</text>
</comment>
<dbReference type="InterPro" id="IPR007460">
    <property type="entry name" value="BrnT_toxin"/>
</dbReference>
<reference evidence="1 2" key="1">
    <citation type="journal article" date="2015" name="Appl. Environ. Microbiol.">
        <title>Aerobic and Anaerobic Thiosulfate Oxidation by a Cold-Adapted, Subglacial Chemoautotroph.</title>
        <authorList>
            <person name="Harrold Z.R."/>
            <person name="Skidmore M.L."/>
            <person name="Hamilton T.L."/>
            <person name="Desch L."/>
            <person name="Amada K."/>
            <person name="van Gelder W."/>
            <person name="Glover K."/>
            <person name="Roden E.E."/>
            <person name="Boyd E.S."/>
        </authorList>
    </citation>
    <scope>NUCLEOTIDE SEQUENCE [LARGE SCALE GENOMIC DNA]</scope>
    <source>
        <strain evidence="1 2">RG</strain>
    </source>
</reference>
<proteinExistence type="predicted"/>
<dbReference type="Gene3D" id="3.10.450.530">
    <property type="entry name" value="Ribonuclease toxin, BrnT, of type II toxin-antitoxin system"/>
    <property type="match status" value="1"/>
</dbReference>
<name>A0A125BBU7_THIDE</name>
<dbReference type="InterPro" id="IPR038573">
    <property type="entry name" value="BrnT_sf"/>
</dbReference>
<sequence>MDITYDSVKHDRNIRERGLSFARVAEVDFNTALIFPDTRKEYGETRYIALCYLDGRLHVLCFTETGMGIRVISFRKANAREVKRHGKPQTID</sequence>
<dbReference type="PATRIC" id="fig|36861.3.peg.2835"/>
<dbReference type="AlphaFoldDB" id="A0A125BBU7"/>